<protein>
    <submittedName>
        <fullName evidence="7">RNA polymerase sigma-70 factor (ECF subfamily)</fullName>
    </submittedName>
</protein>
<dbReference type="InterPro" id="IPR039425">
    <property type="entry name" value="RNA_pol_sigma-70-like"/>
</dbReference>
<dbReference type="RefSeq" id="WP_106530592.1">
    <property type="nucleotide sequence ID" value="NZ_PYAW01000006.1"/>
</dbReference>
<dbReference type="PANTHER" id="PTHR43133:SF51">
    <property type="entry name" value="RNA POLYMERASE SIGMA FACTOR"/>
    <property type="match status" value="1"/>
</dbReference>
<evidence type="ECO:0000256" key="2">
    <source>
        <dbReference type="ARBA" id="ARBA00023015"/>
    </source>
</evidence>
<dbReference type="GO" id="GO:0016987">
    <property type="term" value="F:sigma factor activity"/>
    <property type="evidence" value="ECO:0007669"/>
    <property type="project" value="UniProtKB-KW"/>
</dbReference>
<dbReference type="InterPro" id="IPR013325">
    <property type="entry name" value="RNA_pol_sigma_r2"/>
</dbReference>
<reference evidence="7 8" key="1">
    <citation type="submission" date="2018-03" db="EMBL/GenBank/DDBJ databases">
        <title>Genomic Encyclopedia of Archaeal and Bacterial Type Strains, Phase II (KMG-II): from individual species to whole genera.</title>
        <authorList>
            <person name="Goeker M."/>
        </authorList>
    </citation>
    <scope>NUCLEOTIDE SEQUENCE [LARGE SCALE GENOMIC DNA]</scope>
    <source>
        <strain evidence="7 8">DSM 24859</strain>
    </source>
</reference>
<dbReference type="OrthoDB" id="9785675at2"/>
<evidence type="ECO:0000313" key="7">
    <source>
        <dbReference type="EMBL" id="PSL44311.1"/>
    </source>
</evidence>
<accession>A0A2P8HDU6</accession>
<evidence type="ECO:0000259" key="6">
    <source>
        <dbReference type="Pfam" id="PF08281"/>
    </source>
</evidence>
<dbReference type="AlphaFoldDB" id="A0A2P8HDU6"/>
<dbReference type="Gene3D" id="1.10.10.10">
    <property type="entry name" value="Winged helix-like DNA-binding domain superfamily/Winged helix DNA-binding domain"/>
    <property type="match status" value="1"/>
</dbReference>
<feature type="domain" description="RNA polymerase sigma-70 region 2" evidence="5">
    <location>
        <begin position="22"/>
        <end position="89"/>
    </location>
</feature>
<evidence type="ECO:0000256" key="4">
    <source>
        <dbReference type="ARBA" id="ARBA00023163"/>
    </source>
</evidence>
<dbReference type="InterPro" id="IPR013324">
    <property type="entry name" value="RNA_pol_sigma_r3/r4-like"/>
</dbReference>
<evidence type="ECO:0000259" key="5">
    <source>
        <dbReference type="Pfam" id="PF04542"/>
    </source>
</evidence>
<dbReference type="Pfam" id="PF08281">
    <property type="entry name" value="Sigma70_r4_2"/>
    <property type="match status" value="1"/>
</dbReference>
<dbReference type="InterPro" id="IPR014284">
    <property type="entry name" value="RNA_pol_sigma-70_dom"/>
</dbReference>
<dbReference type="SUPFAM" id="SSF88946">
    <property type="entry name" value="Sigma2 domain of RNA polymerase sigma factors"/>
    <property type="match status" value="1"/>
</dbReference>
<dbReference type="InterPro" id="IPR036388">
    <property type="entry name" value="WH-like_DNA-bd_sf"/>
</dbReference>
<dbReference type="CDD" id="cd06171">
    <property type="entry name" value="Sigma70_r4"/>
    <property type="match status" value="1"/>
</dbReference>
<sequence>MFDEKQVVSRILIGDFRAFESLVKQYEHLVFFVINRLVREKEDQEDICQEVFIKVHHSLPRFAFASRLSTWIARIAYLTAINHIKKNNKHRNTDYPADLDQFHFTSENPEGLLTRKDLGQYLEELISQMPEKYRITITLYHLNEFSCAEIESITGIPETTIKTYLFRGRKLLKQKIEHHFKNQQL</sequence>
<dbReference type="NCBIfam" id="TIGR02937">
    <property type="entry name" value="sigma70-ECF"/>
    <property type="match status" value="1"/>
</dbReference>
<comment type="caution">
    <text evidence="7">The sequence shown here is derived from an EMBL/GenBank/DDBJ whole genome shotgun (WGS) entry which is preliminary data.</text>
</comment>
<dbReference type="Gene3D" id="1.10.1740.10">
    <property type="match status" value="1"/>
</dbReference>
<organism evidence="7 8">
    <name type="scientific">Chitinophaga niastensis</name>
    <dbReference type="NCBI Taxonomy" id="536980"/>
    <lineage>
        <taxon>Bacteria</taxon>
        <taxon>Pseudomonadati</taxon>
        <taxon>Bacteroidota</taxon>
        <taxon>Chitinophagia</taxon>
        <taxon>Chitinophagales</taxon>
        <taxon>Chitinophagaceae</taxon>
        <taxon>Chitinophaga</taxon>
    </lineage>
</organism>
<dbReference type="GO" id="GO:0003677">
    <property type="term" value="F:DNA binding"/>
    <property type="evidence" value="ECO:0007669"/>
    <property type="project" value="InterPro"/>
</dbReference>
<dbReference type="GO" id="GO:0006352">
    <property type="term" value="P:DNA-templated transcription initiation"/>
    <property type="evidence" value="ECO:0007669"/>
    <property type="project" value="InterPro"/>
</dbReference>
<keyword evidence="4" id="KW-0804">Transcription</keyword>
<dbReference type="Pfam" id="PF04542">
    <property type="entry name" value="Sigma70_r2"/>
    <property type="match status" value="1"/>
</dbReference>
<keyword evidence="8" id="KW-1185">Reference proteome</keyword>
<dbReference type="EMBL" id="PYAW01000006">
    <property type="protein sequence ID" value="PSL44311.1"/>
    <property type="molecule type" value="Genomic_DNA"/>
</dbReference>
<evidence type="ECO:0000256" key="1">
    <source>
        <dbReference type="ARBA" id="ARBA00010641"/>
    </source>
</evidence>
<dbReference type="Proteomes" id="UP000240971">
    <property type="component" value="Unassembled WGS sequence"/>
</dbReference>
<dbReference type="InterPro" id="IPR013249">
    <property type="entry name" value="RNA_pol_sigma70_r4_t2"/>
</dbReference>
<name>A0A2P8HDU6_CHINA</name>
<evidence type="ECO:0000256" key="3">
    <source>
        <dbReference type="ARBA" id="ARBA00023082"/>
    </source>
</evidence>
<feature type="domain" description="RNA polymerase sigma factor 70 region 4 type 2" evidence="6">
    <location>
        <begin position="120"/>
        <end position="172"/>
    </location>
</feature>
<evidence type="ECO:0000313" key="8">
    <source>
        <dbReference type="Proteomes" id="UP000240971"/>
    </source>
</evidence>
<keyword evidence="2" id="KW-0805">Transcription regulation</keyword>
<dbReference type="InterPro" id="IPR007627">
    <property type="entry name" value="RNA_pol_sigma70_r2"/>
</dbReference>
<gene>
    <name evidence="7" type="ORF">CLV51_106177</name>
</gene>
<comment type="similarity">
    <text evidence="1">Belongs to the sigma-70 factor family. ECF subfamily.</text>
</comment>
<keyword evidence="3" id="KW-0731">Sigma factor</keyword>
<dbReference type="PANTHER" id="PTHR43133">
    <property type="entry name" value="RNA POLYMERASE ECF-TYPE SIGMA FACTO"/>
    <property type="match status" value="1"/>
</dbReference>
<proteinExistence type="inferred from homology"/>
<dbReference type="SUPFAM" id="SSF88659">
    <property type="entry name" value="Sigma3 and sigma4 domains of RNA polymerase sigma factors"/>
    <property type="match status" value="1"/>
</dbReference>